<keyword evidence="4" id="KW-0410">Iron transport</keyword>
<comment type="caution">
    <text evidence="8">The sequence shown here is derived from an EMBL/GenBank/DDBJ whole genome shotgun (WGS) entry which is preliminary data.</text>
</comment>
<reference evidence="8 9" key="1">
    <citation type="submission" date="2018-05" db="EMBL/GenBank/DDBJ databases">
        <title>The draft genome of strain NS-104.</title>
        <authorList>
            <person name="Hang P."/>
            <person name="Jiang J."/>
        </authorList>
    </citation>
    <scope>NUCLEOTIDE SEQUENCE [LARGE SCALE GENOMIC DNA]</scope>
    <source>
        <strain evidence="8 9">NS-104</strain>
    </source>
</reference>
<protein>
    <submittedName>
        <fullName evidence="8">ABC transporter substrate-binding protein</fullName>
    </submittedName>
</protein>
<evidence type="ECO:0000313" key="8">
    <source>
        <dbReference type="EMBL" id="PWE54935.1"/>
    </source>
</evidence>
<dbReference type="InterPro" id="IPR002491">
    <property type="entry name" value="ABC_transptr_periplasmic_BD"/>
</dbReference>
<sequence length="317" mass="33774">MRFPTLATAILMASSALAADRSVTDDTGRSVTIPQEPARVVVMHEPLLGLPLMELGVNVVGSYGRKDDGSFVTAVDFVDTVFGTGRPKPRGIGPVGQIDLEKLRALAPDLIIGMEIDVEKVEQLSTVAPVYLQNVSSGKAHGFSVEEDLATVVGKKEAFETRRAAYAARVEAVRKTLPADGKPKTYLAVFLTDQLNALGDMSGAVQALEDLGYARLPLTAEKAPAGEGGSMLLVPLGAETFGRLDPDLLVLMNTYMGDARDADGTKAALERIVPGWEKFVTPAKEGRVLYLDSAKVSLPTIASAEHTLDAIEAWAKR</sequence>
<evidence type="ECO:0000259" key="7">
    <source>
        <dbReference type="PROSITE" id="PS50983"/>
    </source>
</evidence>
<dbReference type="GO" id="GO:1901678">
    <property type="term" value="P:iron coordination entity transport"/>
    <property type="evidence" value="ECO:0007669"/>
    <property type="project" value="UniProtKB-ARBA"/>
</dbReference>
<evidence type="ECO:0000256" key="2">
    <source>
        <dbReference type="ARBA" id="ARBA00008814"/>
    </source>
</evidence>
<dbReference type="GO" id="GO:0030288">
    <property type="term" value="C:outer membrane-bounded periplasmic space"/>
    <property type="evidence" value="ECO:0007669"/>
    <property type="project" value="TreeGrafter"/>
</dbReference>
<comment type="subcellular location">
    <subcellularLocation>
        <location evidence="1">Cell envelope</location>
    </subcellularLocation>
</comment>
<dbReference type="Gene3D" id="3.40.50.1980">
    <property type="entry name" value="Nitrogenase molybdenum iron protein domain"/>
    <property type="match status" value="2"/>
</dbReference>
<feature type="domain" description="Fe/B12 periplasmic-binding" evidence="7">
    <location>
        <begin position="40"/>
        <end position="317"/>
    </location>
</feature>
<proteinExistence type="inferred from homology"/>
<dbReference type="SUPFAM" id="SSF53807">
    <property type="entry name" value="Helical backbone' metal receptor"/>
    <property type="match status" value="1"/>
</dbReference>
<organism evidence="8 9">
    <name type="scientific">Metarhizobium album</name>
    <dbReference type="NCBI Taxonomy" id="2182425"/>
    <lineage>
        <taxon>Bacteria</taxon>
        <taxon>Pseudomonadati</taxon>
        <taxon>Pseudomonadota</taxon>
        <taxon>Alphaproteobacteria</taxon>
        <taxon>Hyphomicrobiales</taxon>
        <taxon>Rhizobiaceae</taxon>
        <taxon>Metarhizobium</taxon>
    </lineage>
</organism>
<comment type="similarity">
    <text evidence="2">Belongs to the bacterial solute-binding protein 8 family.</text>
</comment>
<dbReference type="PANTHER" id="PTHR30532:SF24">
    <property type="entry name" value="FERRIC ENTEROBACTIN-BINDING PERIPLASMIC PROTEIN FEPB"/>
    <property type="match status" value="1"/>
</dbReference>
<feature type="signal peptide" evidence="6">
    <location>
        <begin position="1"/>
        <end position="18"/>
    </location>
</feature>
<keyword evidence="5 6" id="KW-0732">Signal</keyword>
<evidence type="ECO:0000256" key="1">
    <source>
        <dbReference type="ARBA" id="ARBA00004196"/>
    </source>
</evidence>
<accession>A0A2U2DNP7</accession>
<dbReference type="OrthoDB" id="9793175at2"/>
<dbReference type="AlphaFoldDB" id="A0A2U2DNP7"/>
<keyword evidence="3" id="KW-0813">Transport</keyword>
<evidence type="ECO:0000256" key="4">
    <source>
        <dbReference type="ARBA" id="ARBA00022496"/>
    </source>
</evidence>
<evidence type="ECO:0000256" key="5">
    <source>
        <dbReference type="ARBA" id="ARBA00022729"/>
    </source>
</evidence>
<gene>
    <name evidence="8" type="ORF">DEM27_18540</name>
</gene>
<evidence type="ECO:0000313" key="9">
    <source>
        <dbReference type="Proteomes" id="UP000245252"/>
    </source>
</evidence>
<keyword evidence="9" id="KW-1185">Reference proteome</keyword>
<dbReference type="PROSITE" id="PS50983">
    <property type="entry name" value="FE_B12_PBP"/>
    <property type="match status" value="1"/>
</dbReference>
<keyword evidence="4" id="KW-0408">Iron</keyword>
<name>A0A2U2DNP7_9HYPH</name>
<dbReference type="PANTHER" id="PTHR30532">
    <property type="entry name" value="IRON III DICITRATE-BINDING PERIPLASMIC PROTEIN"/>
    <property type="match status" value="1"/>
</dbReference>
<dbReference type="EMBL" id="QFBC01000008">
    <property type="protein sequence ID" value="PWE54935.1"/>
    <property type="molecule type" value="Genomic_DNA"/>
</dbReference>
<feature type="chain" id="PRO_5015676057" evidence="6">
    <location>
        <begin position="19"/>
        <end position="317"/>
    </location>
</feature>
<keyword evidence="4" id="KW-0406">Ion transport</keyword>
<dbReference type="InterPro" id="IPR051313">
    <property type="entry name" value="Bact_iron-sidero_bind"/>
</dbReference>
<evidence type="ECO:0000256" key="6">
    <source>
        <dbReference type="SAM" id="SignalP"/>
    </source>
</evidence>
<evidence type="ECO:0000256" key="3">
    <source>
        <dbReference type="ARBA" id="ARBA00022448"/>
    </source>
</evidence>
<dbReference type="Proteomes" id="UP000245252">
    <property type="component" value="Unassembled WGS sequence"/>
</dbReference>
<dbReference type="Pfam" id="PF01497">
    <property type="entry name" value="Peripla_BP_2"/>
    <property type="match status" value="1"/>
</dbReference>